<proteinExistence type="predicted"/>
<organism evidence="1 2">
    <name type="scientific">Candidatus Azambacteria bacterium GW2011_GWD2_46_48</name>
    <dbReference type="NCBI Taxonomy" id="1618623"/>
    <lineage>
        <taxon>Bacteria</taxon>
        <taxon>Candidatus Azamiibacteriota</taxon>
    </lineage>
</organism>
<dbReference type="AlphaFoldDB" id="A0A0G1Q9P6"/>
<sequence length="111" mass="11570">MGGVTLIVKVWEFDSPPPGVGLNTVIGKVPSEAMSEAGMAAVRVVEFTNVVVRSEPLNLTTEEDMNSVPETVMVNSESPTVFPVGSMLVVVGTGLFTVNVWASEVPPPGVG</sequence>
<reference evidence="1 2" key="1">
    <citation type="journal article" date="2015" name="Nature">
        <title>rRNA introns, odd ribosomes, and small enigmatic genomes across a large radiation of phyla.</title>
        <authorList>
            <person name="Brown C.T."/>
            <person name="Hug L.A."/>
            <person name="Thomas B.C."/>
            <person name="Sharon I."/>
            <person name="Castelle C.J."/>
            <person name="Singh A."/>
            <person name="Wilkins M.J."/>
            <person name="Williams K.H."/>
            <person name="Banfield J.F."/>
        </authorList>
    </citation>
    <scope>NUCLEOTIDE SEQUENCE [LARGE SCALE GENOMIC DNA]</scope>
</reference>
<dbReference type="Proteomes" id="UP000034391">
    <property type="component" value="Unassembled WGS sequence"/>
</dbReference>
<name>A0A0G1Q9P6_9BACT</name>
<accession>A0A0G1Q9P6</accession>
<protein>
    <submittedName>
        <fullName evidence="1">Uncharacterized protein</fullName>
    </submittedName>
</protein>
<evidence type="ECO:0000313" key="1">
    <source>
        <dbReference type="EMBL" id="KKU41776.1"/>
    </source>
</evidence>
<gene>
    <name evidence="1" type="ORF">UX56_C0016G0012</name>
</gene>
<dbReference type="EMBL" id="LCMR01000016">
    <property type="protein sequence ID" value="KKU41776.1"/>
    <property type="molecule type" value="Genomic_DNA"/>
</dbReference>
<comment type="caution">
    <text evidence="1">The sequence shown here is derived from an EMBL/GenBank/DDBJ whole genome shotgun (WGS) entry which is preliminary data.</text>
</comment>
<feature type="non-terminal residue" evidence="1">
    <location>
        <position position="111"/>
    </location>
</feature>
<evidence type="ECO:0000313" key="2">
    <source>
        <dbReference type="Proteomes" id="UP000034391"/>
    </source>
</evidence>